<dbReference type="STRING" id="1069081.SAMN05660197_1622"/>
<proteinExistence type="predicted"/>
<dbReference type="Pfam" id="PF13462">
    <property type="entry name" value="Thioredoxin_4"/>
    <property type="match status" value="1"/>
</dbReference>
<dbReference type="Proteomes" id="UP000192602">
    <property type="component" value="Unassembled WGS sequence"/>
</dbReference>
<dbReference type="InterPro" id="IPR012336">
    <property type="entry name" value="Thioredoxin-like_fold"/>
</dbReference>
<name>A0A1W1WUU0_9BACT</name>
<dbReference type="PROSITE" id="PS00195">
    <property type="entry name" value="GLUTAREDOXIN_1"/>
    <property type="match status" value="1"/>
</dbReference>
<dbReference type="OrthoDB" id="9800545at2"/>
<protein>
    <submittedName>
        <fullName evidence="3">Protein-disulfide isomerase</fullName>
    </submittedName>
</protein>
<dbReference type="EMBL" id="FWWZ01000001">
    <property type="protein sequence ID" value="SMC09800.1"/>
    <property type="molecule type" value="Genomic_DNA"/>
</dbReference>
<feature type="domain" description="Thioredoxin-like fold" evidence="2">
    <location>
        <begin position="120"/>
        <end position="266"/>
    </location>
</feature>
<evidence type="ECO:0000256" key="1">
    <source>
        <dbReference type="SAM" id="SignalP"/>
    </source>
</evidence>
<dbReference type="GO" id="GO:0016853">
    <property type="term" value="F:isomerase activity"/>
    <property type="evidence" value="ECO:0007669"/>
    <property type="project" value="UniProtKB-KW"/>
</dbReference>
<organism evidence="3 4">
    <name type="scientific">Nitratiruptor tergarcus DSM 16512</name>
    <dbReference type="NCBI Taxonomy" id="1069081"/>
    <lineage>
        <taxon>Bacteria</taxon>
        <taxon>Pseudomonadati</taxon>
        <taxon>Campylobacterota</taxon>
        <taxon>Epsilonproteobacteria</taxon>
        <taxon>Nautiliales</taxon>
        <taxon>Nitratiruptoraceae</taxon>
        <taxon>Nitratiruptor</taxon>
    </lineage>
</organism>
<accession>A0A1W1WUU0</accession>
<feature type="chain" id="PRO_5012777323" evidence="1">
    <location>
        <begin position="21"/>
        <end position="288"/>
    </location>
</feature>
<dbReference type="SUPFAM" id="SSF52833">
    <property type="entry name" value="Thioredoxin-like"/>
    <property type="match status" value="1"/>
</dbReference>
<dbReference type="RefSeq" id="WP_159445326.1">
    <property type="nucleotide sequence ID" value="NZ_AP026671.1"/>
</dbReference>
<evidence type="ECO:0000259" key="2">
    <source>
        <dbReference type="Pfam" id="PF13462"/>
    </source>
</evidence>
<dbReference type="Gene3D" id="3.40.30.10">
    <property type="entry name" value="Glutaredoxin"/>
    <property type="match status" value="1"/>
</dbReference>
<dbReference type="InterPro" id="IPR011767">
    <property type="entry name" value="GLR_AS"/>
</dbReference>
<dbReference type="InterPro" id="IPR036249">
    <property type="entry name" value="Thioredoxin-like_sf"/>
</dbReference>
<evidence type="ECO:0000313" key="4">
    <source>
        <dbReference type="Proteomes" id="UP000192602"/>
    </source>
</evidence>
<evidence type="ECO:0000313" key="3">
    <source>
        <dbReference type="EMBL" id="SMC09800.1"/>
    </source>
</evidence>
<keyword evidence="1" id="KW-0732">Signal</keyword>
<gene>
    <name evidence="3" type="ORF">SAMN05660197_1622</name>
</gene>
<keyword evidence="3" id="KW-0413">Isomerase</keyword>
<keyword evidence="4" id="KW-1185">Reference proteome</keyword>
<dbReference type="AlphaFoldDB" id="A0A1W1WUU0"/>
<reference evidence="4" key="1">
    <citation type="submission" date="2017-04" db="EMBL/GenBank/DDBJ databases">
        <authorList>
            <person name="Varghese N."/>
            <person name="Submissions S."/>
        </authorList>
    </citation>
    <scope>NUCLEOTIDE SEQUENCE [LARGE SCALE GENOMIC DNA]</scope>
    <source>
        <strain evidence="4">DSM 16512</strain>
    </source>
</reference>
<feature type="signal peptide" evidence="1">
    <location>
        <begin position="1"/>
        <end position="20"/>
    </location>
</feature>
<sequence length="288" mass="33617">MSLMWRLLSISVALSLSLSAATDKDVIKFVKRGLSQNPDLKVYDVKIIEKQPVRRLKGWDAYIIAFNIGIKRGDSEQNLSQRDTIFVKDRFVAPDLVDIKTNRSLKERIVLSLDKSFYDEKHHIFGNKDAKHKLVVFSDPLCPFCREVVPELFEVAKKYPDIFALYYYHLPIQSLHPASVPLAKAIIYLKKQGKKDIIEKIYKTEFNYEEHDESKVLEELDKKLGVKLTTKQINQPWVLQELNEDRKKSQYLMIHGTPTLFVDGKYDPKREAYKKFIPKNKKEVKSKK</sequence>